<sequence>MTKKTHRAAAESPAAACCWQCCVLGLLAPPAPPPLCLSPRRAAPCWGSLAEPLGRQCRDPGVAHRLKPLQGHFRGQRVTCFTLRRGLWGMRFPPSCVVRHGLQK</sequence>
<reference evidence="1 2" key="1">
    <citation type="submission" date="2019-05" db="EMBL/GenBank/DDBJ databases">
        <title>Another draft genome of Portunus trituberculatus and its Hox gene families provides insights of decapod evolution.</title>
        <authorList>
            <person name="Jeong J.-H."/>
            <person name="Song I."/>
            <person name="Kim S."/>
            <person name="Choi T."/>
            <person name="Kim D."/>
            <person name="Ryu S."/>
            <person name="Kim W."/>
        </authorList>
    </citation>
    <scope>NUCLEOTIDE SEQUENCE [LARGE SCALE GENOMIC DNA]</scope>
    <source>
        <tissue evidence="1">Muscle</tissue>
    </source>
</reference>
<accession>A0A5B7GE84</accession>
<evidence type="ECO:0000313" key="1">
    <source>
        <dbReference type="EMBL" id="MPC55859.1"/>
    </source>
</evidence>
<dbReference type="Proteomes" id="UP000324222">
    <property type="component" value="Unassembled WGS sequence"/>
</dbReference>
<keyword evidence="2" id="KW-1185">Reference proteome</keyword>
<organism evidence="1 2">
    <name type="scientific">Portunus trituberculatus</name>
    <name type="common">Swimming crab</name>
    <name type="synonym">Neptunus trituberculatus</name>
    <dbReference type="NCBI Taxonomy" id="210409"/>
    <lineage>
        <taxon>Eukaryota</taxon>
        <taxon>Metazoa</taxon>
        <taxon>Ecdysozoa</taxon>
        <taxon>Arthropoda</taxon>
        <taxon>Crustacea</taxon>
        <taxon>Multicrustacea</taxon>
        <taxon>Malacostraca</taxon>
        <taxon>Eumalacostraca</taxon>
        <taxon>Eucarida</taxon>
        <taxon>Decapoda</taxon>
        <taxon>Pleocyemata</taxon>
        <taxon>Brachyura</taxon>
        <taxon>Eubrachyura</taxon>
        <taxon>Portunoidea</taxon>
        <taxon>Portunidae</taxon>
        <taxon>Portuninae</taxon>
        <taxon>Portunus</taxon>
    </lineage>
</organism>
<evidence type="ECO:0000313" key="2">
    <source>
        <dbReference type="Proteomes" id="UP000324222"/>
    </source>
</evidence>
<comment type="caution">
    <text evidence="1">The sequence shown here is derived from an EMBL/GenBank/DDBJ whole genome shotgun (WGS) entry which is preliminary data.</text>
</comment>
<protein>
    <submittedName>
        <fullName evidence="1">Uncharacterized protein</fullName>
    </submittedName>
</protein>
<name>A0A5B7GE84_PORTR</name>
<dbReference type="EMBL" id="VSRR010013502">
    <property type="protein sequence ID" value="MPC55859.1"/>
    <property type="molecule type" value="Genomic_DNA"/>
</dbReference>
<gene>
    <name evidence="1" type="ORF">E2C01_049804</name>
</gene>
<dbReference type="AlphaFoldDB" id="A0A5B7GE84"/>
<proteinExistence type="predicted"/>